<feature type="domain" description="N-acetyltransferase" evidence="1">
    <location>
        <begin position="201"/>
        <end position="369"/>
    </location>
</feature>
<dbReference type="GO" id="GO:0008999">
    <property type="term" value="F:protein-N-terminal-alanine acetyltransferase activity"/>
    <property type="evidence" value="ECO:0007669"/>
    <property type="project" value="TreeGrafter"/>
</dbReference>
<feature type="domain" description="N-acetyltransferase" evidence="1">
    <location>
        <begin position="20"/>
        <end position="169"/>
    </location>
</feature>
<gene>
    <name evidence="2" type="ORF">Raf01_01630</name>
</gene>
<dbReference type="GO" id="GO:0005737">
    <property type="term" value="C:cytoplasm"/>
    <property type="evidence" value="ECO:0007669"/>
    <property type="project" value="TreeGrafter"/>
</dbReference>
<dbReference type="PANTHER" id="PTHR43441">
    <property type="entry name" value="RIBOSOMAL-PROTEIN-SERINE ACETYLTRANSFERASE"/>
    <property type="match status" value="1"/>
</dbReference>
<comment type="caution">
    <text evidence="2">The sequence shown here is derived from an EMBL/GenBank/DDBJ whole genome shotgun (WGS) entry which is preliminary data.</text>
</comment>
<organism evidence="2 3">
    <name type="scientific">Rugosimonospora africana</name>
    <dbReference type="NCBI Taxonomy" id="556532"/>
    <lineage>
        <taxon>Bacteria</taxon>
        <taxon>Bacillati</taxon>
        <taxon>Actinomycetota</taxon>
        <taxon>Actinomycetes</taxon>
        <taxon>Micromonosporales</taxon>
        <taxon>Micromonosporaceae</taxon>
        <taxon>Rugosimonospora</taxon>
    </lineage>
</organism>
<dbReference type="InterPro" id="IPR051908">
    <property type="entry name" value="Ribosomal_N-acetyltransferase"/>
</dbReference>
<reference evidence="2" key="1">
    <citation type="submission" date="2021-01" db="EMBL/GenBank/DDBJ databases">
        <title>Whole genome shotgun sequence of Rugosimonospora africana NBRC 104875.</title>
        <authorList>
            <person name="Komaki H."/>
            <person name="Tamura T."/>
        </authorList>
    </citation>
    <scope>NUCLEOTIDE SEQUENCE</scope>
    <source>
        <strain evidence="2">NBRC 104875</strain>
    </source>
</reference>
<dbReference type="Pfam" id="PF13302">
    <property type="entry name" value="Acetyltransf_3"/>
    <property type="match status" value="2"/>
</dbReference>
<dbReference type="GO" id="GO:1990189">
    <property type="term" value="F:protein N-terminal-serine acetyltransferase activity"/>
    <property type="evidence" value="ECO:0007669"/>
    <property type="project" value="TreeGrafter"/>
</dbReference>
<accession>A0A8J3QMW9</accession>
<dbReference type="InterPro" id="IPR016181">
    <property type="entry name" value="Acyl_CoA_acyltransferase"/>
</dbReference>
<dbReference type="Gene3D" id="3.40.630.30">
    <property type="match status" value="2"/>
</dbReference>
<evidence type="ECO:0000313" key="2">
    <source>
        <dbReference type="EMBL" id="GIH11991.1"/>
    </source>
</evidence>
<dbReference type="EMBL" id="BONZ01000002">
    <property type="protein sequence ID" value="GIH11991.1"/>
    <property type="molecule type" value="Genomic_DNA"/>
</dbReference>
<evidence type="ECO:0000313" key="3">
    <source>
        <dbReference type="Proteomes" id="UP000642748"/>
    </source>
</evidence>
<dbReference type="PANTHER" id="PTHR43441:SF10">
    <property type="entry name" value="ACETYLTRANSFERASE"/>
    <property type="match status" value="1"/>
</dbReference>
<dbReference type="InterPro" id="IPR000182">
    <property type="entry name" value="GNAT_dom"/>
</dbReference>
<dbReference type="Proteomes" id="UP000642748">
    <property type="component" value="Unassembled WGS sequence"/>
</dbReference>
<sequence length="369" mass="39879">MEILAGNVLIRPWQPADAGPVYRACQDSDIQRWTRMPSPYLLRHATSFVTELSPKAWTEGTGAPLGVFDAKSGELLGSCGLTEIRDGTGEIGYWTAPWARGRGVAATALRAVAAFAFERAGVHRIGWRALVGNHTSRLVALRAGVRVHGRTRIVEGPGWADVWWGTLMPGEVTPQTPAAYAPGSLAARRAAVFSRPQPRLPGLVPLRAADIDLITAACRDQESARWTTVPVPYVRADAEFYTLRHAPLTWAAGEGAVYQMVDARNEYVGTIDLRLTAGDEAAAEVGFLVAPWARGRGHATRTLKSLCAWGFEALGLTRIVWRAHVGNEASRRVAEKAGFSVEGVQRAGCAQRGERRDAWVGALLSTDPA</sequence>
<proteinExistence type="predicted"/>
<evidence type="ECO:0000259" key="1">
    <source>
        <dbReference type="PROSITE" id="PS51186"/>
    </source>
</evidence>
<name>A0A8J3QMW9_9ACTN</name>
<protein>
    <recommendedName>
        <fullName evidence="1">N-acetyltransferase domain-containing protein</fullName>
    </recommendedName>
</protein>
<keyword evidence="3" id="KW-1185">Reference proteome</keyword>
<dbReference type="SUPFAM" id="SSF55729">
    <property type="entry name" value="Acyl-CoA N-acyltransferases (Nat)"/>
    <property type="match status" value="2"/>
</dbReference>
<dbReference type="AlphaFoldDB" id="A0A8J3QMW9"/>
<dbReference type="PROSITE" id="PS51186">
    <property type="entry name" value="GNAT"/>
    <property type="match status" value="2"/>
</dbReference>